<dbReference type="EMBL" id="CP080635">
    <property type="protein sequence ID" value="QYX74479.1"/>
    <property type="molecule type" value="Genomic_DNA"/>
</dbReference>
<accession>A0ABX8XGN3</accession>
<evidence type="ECO:0000313" key="3">
    <source>
        <dbReference type="Proteomes" id="UP000827084"/>
    </source>
</evidence>
<organism evidence="2 3">
    <name type="scientific">Shewanella putrefaciens</name>
    <name type="common">Pseudomonas putrefaciens</name>
    <dbReference type="NCBI Taxonomy" id="24"/>
    <lineage>
        <taxon>Bacteria</taxon>
        <taxon>Pseudomonadati</taxon>
        <taxon>Pseudomonadota</taxon>
        <taxon>Gammaproteobacteria</taxon>
        <taxon>Alteromonadales</taxon>
        <taxon>Shewanellaceae</taxon>
        <taxon>Shewanella</taxon>
    </lineage>
</organism>
<proteinExistence type="predicted"/>
<feature type="transmembrane region" description="Helical" evidence="1">
    <location>
        <begin position="129"/>
        <end position="150"/>
    </location>
</feature>
<dbReference type="GeneID" id="67443364"/>
<keyword evidence="1" id="KW-0472">Membrane</keyword>
<dbReference type="Proteomes" id="UP000827084">
    <property type="component" value="Chromosome"/>
</dbReference>
<name>A0ABX8XGN3_SHEPU</name>
<protein>
    <submittedName>
        <fullName evidence="2">Uncharacterized protein</fullName>
    </submittedName>
</protein>
<keyword evidence="1" id="KW-1133">Transmembrane helix</keyword>
<evidence type="ECO:0000313" key="2">
    <source>
        <dbReference type="EMBL" id="QYX74479.1"/>
    </source>
</evidence>
<evidence type="ECO:0000256" key="1">
    <source>
        <dbReference type="SAM" id="Phobius"/>
    </source>
</evidence>
<dbReference type="RefSeq" id="WP_128090091.1">
    <property type="nucleotide sequence ID" value="NZ_CP028435.1"/>
</dbReference>
<feature type="transmembrane region" description="Helical" evidence="1">
    <location>
        <begin position="12"/>
        <end position="29"/>
    </location>
</feature>
<gene>
    <name evidence="2" type="ORF">K3G22_08850</name>
</gene>
<sequence length="178" mass="19826">MNKRQKNRFEMYFVILISLTILSALSLIALEDSIGGSLDYFILRMSLTFQGNISVIVMGIGYIGMWYISEQLAWLKEDVKNNPSGQVIDYRQKKLFLKTGIGGALYLLTYGIILILSILGYHNGNISKIVTSGAGLIGLLLSLLAGGVIWQLRLRLEWMAEEQEQSTAKQSDSNSLSN</sequence>
<keyword evidence="3" id="KW-1185">Reference proteome</keyword>
<feature type="transmembrane region" description="Helical" evidence="1">
    <location>
        <begin position="49"/>
        <end position="68"/>
    </location>
</feature>
<feature type="transmembrane region" description="Helical" evidence="1">
    <location>
        <begin position="101"/>
        <end position="123"/>
    </location>
</feature>
<reference evidence="2 3" key="1">
    <citation type="submission" date="2021-08" db="EMBL/GenBank/DDBJ databases">
        <title>Shewanella putrefaciens YZ-J, complete genome.</title>
        <authorList>
            <person name="Yi Z."/>
        </authorList>
    </citation>
    <scope>NUCLEOTIDE SEQUENCE [LARGE SCALE GENOMIC DNA]</scope>
    <source>
        <strain evidence="2 3">YZ-J</strain>
    </source>
</reference>
<keyword evidence="1" id="KW-0812">Transmembrane</keyword>